<name>A0A941EHH7_9ACTN</name>
<dbReference type="AlphaFoldDB" id="A0A941EHH7"/>
<organism evidence="9 10">
    <name type="scientific">Actinospica acidithermotolerans</name>
    <dbReference type="NCBI Taxonomy" id="2828514"/>
    <lineage>
        <taxon>Bacteria</taxon>
        <taxon>Bacillati</taxon>
        <taxon>Actinomycetota</taxon>
        <taxon>Actinomycetes</taxon>
        <taxon>Catenulisporales</taxon>
        <taxon>Actinospicaceae</taxon>
        <taxon>Actinospica</taxon>
    </lineage>
</organism>
<evidence type="ECO:0000313" key="9">
    <source>
        <dbReference type="EMBL" id="MBR7830493.1"/>
    </source>
</evidence>
<proteinExistence type="inferred from homology"/>
<dbReference type="InterPro" id="IPR002549">
    <property type="entry name" value="AI-2E-like"/>
</dbReference>
<keyword evidence="6 8" id="KW-1133">Transmembrane helix</keyword>
<comment type="similarity">
    <text evidence="2">Belongs to the autoinducer-2 exporter (AI-2E) (TC 2.A.86) family.</text>
</comment>
<evidence type="ECO:0000256" key="8">
    <source>
        <dbReference type="SAM" id="Phobius"/>
    </source>
</evidence>
<evidence type="ECO:0000256" key="7">
    <source>
        <dbReference type="ARBA" id="ARBA00023136"/>
    </source>
</evidence>
<dbReference type="Pfam" id="PF01594">
    <property type="entry name" value="AI-2E_transport"/>
    <property type="match status" value="1"/>
</dbReference>
<dbReference type="PANTHER" id="PTHR21716:SF53">
    <property type="entry name" value="PERMEASE PERM-RELATED"/>
    <property type="match status" value="1"/>
</dbReference>
<dbReference type="PANTHER" id="PTHR21716">
    <property type="entry name" value="TRANSMEMBRANE PROTEIN"/>
    <property type="match status" value="1"/>
</dbReference>
<feature type="transmembrane region" description="Helical" evidence="8">
    <location>
        <begin position="264"/>
        <end position="291"/>
    </location>
</feature>
<dbReference type="EMBL" id="JAGSOH010000135">
    <property type="protein sequence ID" value="MBR7830493.1"/>
    <property type="molecule type" value="Genomic_DNA"/>
</dbReference>
<feature type="transmembrane region" description="Helical" evidence="8">
    <location>
        <begin position="62"/>
        <end position="83"/>
    </location>
</feature>
<evidence type="ECO:0000256" key="4">
    <source>
        <dbReference type="ARBA" id="ARBA00022475"/>
    </source>
</evidence>
<evidence type="ECO:0000256" key="2">
    <source>
        <dbReference type="ARBA" id="ARBA00009773"/>
    </source>
</evidence>
<dbReference type="Proteomes" id="UP000676325">
    <property type="component" value="Unassembled WGS sequence"/>
</dbReference>
<feature type="transmembrane region" description="Helical" evidence="8">
    <location>
        <begin position="233"/>
        <end position="258"/>
    </location>
</feature>
<reference evidence="9" key="1">
    <citation type="submission" date="2021-04" db="EMBL/GenBank/DDBJ databases">
        <title>Genome based classification of Actinospica acidithermotolerans sp. nov., an actinobacterium isolated from an Indonesian hot spring.</title>
        <authorList>
            <person name="Kusuma A.B."/>
            <person name="Putra K.E."/>
            <person name="Nafisah S."/>
            <person name="Loh J."/>
            <person name="Nouioui I."/>
            <person name="Goodfellow M."/>
        </authorList>
    </citation>
    <scope>NUCLEOTIDE SEQUENCE</scope>
    <source>
        <strain evidence="9">MGRD01-02</strain>
    </source>
</reference>
<evidence type="ECO:0000256" key="5">
    <source>
        <dbReference type="ARBA" id="ARBA00022692"/>
    </source>
</evidence>
<evidence type="ECO:0000256" key="1">
    <source>
        <dbReference type="ARBA" id="ARBA00004651"/>
    </source>
</evidence>
<keyword evidence="7 8" id="KW-0472">Membrane</keyword>
<feature type="transmembrane region" description="Helical" evidence="8">
    <location>
        <begin position="95"/>
        <end position="116"/>
    </location>
</feature>
<accession>A0A941EHH7</accession>
<keyword evidence="5 8" id="KW-0812">Transmembrane</keyword>
<feature type="transmembrane region" description="Helical" evidence="8">
    <location>
        <begin position="298"/>
        <end position="317"/>
    </location>
</feature>
<feature type="transmembrane region" description="Helical" evidence="8">
    <location>
        <begin position="329"/>
        <end position="362"/>
    </location>
</feature>
<evidence type="ECO:0000256" key="6">
    <source>
        <dbReference type="ARBA" id="ARBA00022989"/>
    </source>
</evidence>
<comment type="caution">
    <text evidence="9">The sequence shown here is derived from an EMBL/GenBank/DDBJ whole genome shotgun (WGS) entry which is preliminary data.</text>
</comment>
<evidence type="ECO:0000313" key="10">
    <source>
        <dbReference type="Proteomes" id="UP000676325"/>
    </source>
</evidence>
<keyword evidence="4" id="KW-1003">Cell membrane</keyword>
<dbReference type="RefSeq" id="WP_212521619.1">
    <property type="nucleotide sequence ID" value="NZ_JAGSOH010000135.1"/>
</dbReference>
<evidence type="ECO:0000256" key="3">
    <source>
        <dbReference type="ARBA" id="ARBA00022448"/>
    </source>
</evidence>
<feature type="transmembrane region" description="Helical" evidence="8">
    <location>
        <begin position="37"/>
        <end position="56"/>
    </location>
</feature>
<protein>
    <submittedName>
        <fullName evidence="9">AI-2E family transporter</fullName>
    </submittedName>
</protein>
<keyword evidence="10" id="KW-1185">Reference proteome</keyword>
<feature type="transmembrane region" description="Helical" evidence="8">
    <location>
        <begin position="188"/>
        <end position="212"/>
    </location>
</feature>
<gene>
    <name evidence="9" type="ORF">KDK95_29600</name>
</gene>
<sequence>MDDAETQQSAPRAGTVATVVEAPSSARRRGLPFRRSHPYYIGFVGGLGVIVCYYLAESLLAVTTELILILIALLIAVGLNPLVERLTARGVRRGLAVLIVAGGGLLLLAAFITAIAQPLATQTSGLIGSMPQRLETLERNRTIANLDQRYNVVGRLQSMFSGADTAQVIAGSILGFGEFLVTSIFETFTVIVMTVYFLGSLPAIRTSALRFVPASRRSRVALLSEGVLDRMGGYVSGAATVAALAGLAAFLMLGVLQVEFLLPLALLIALTDLIPLVGATIGALLVTIVVFLDSPVKALAAGLFFIVYQQFENFLIYPRVMSRSVDVPPMVAVIAALIGAALLGVVGALLAIPLAAGAIYLFREVVQPRQDAM</sequence>
<dbReference type="GO" id="GO:0005886">
    <property type="term" value="C:plasma membrane"/>
    <property type="evidence" value="ECO:0007669"/>
    <property type="project" value="UniProtKB-SubCell"/>
</dbReference>
<comment type="subcellular location">
    <subcellularLocation>
        <location evidence="1">Cell membrane</location>
        <topology evidence="1">Multi-pass membrane protein</topology>
    </subcellularLocation>
</comment>
<keyword evidence="3" id="KW-0813">Transport</keyword>
<dbReference type="GO" id="GO:0055085">
    <property type="term" value="P:transmembrane transport"/>
    <property type="evidence" value="ECO:0007669"/>
    <property type="project" value="TreeGrafter"/>
</dbReference>